<dbReference type="Proteomes" id="UP001626550">
    <property type="component" value="Unassembled WGS sequence"/>
</dbReference>
<feature type="non-terminal residue" evidence="5">
    <location>
        <position position="308"/>
    </location>
</feature>
<dbReference type="PANTHER" id="PTHR23236:SF11">
    <property type="entry name" value="EUKARYOTIC TRANSLATION INITIATION FACTOR 4H"/>
    <property type="match status" value="1"/>
</dbReference>
<evidence type="ECO:0000256" key="1">
    <source>
        <dbReference type="ARBA" id="ARBA00022884"/>
    </source>
</evidence>
<sequence>MGKKARKNQKNEIESQTSTEDVFDPLSTEVANVQSICPNPALTSLTSSEILRIHVNNIGFSTTDDDIERFFSDCNPIKIKIVRGRGNSRCFCFVDFMSKSDFTKALDLDKSLLNGRQLHIRVAEKQISRHYSESICDAKNSIVRQLREAYSAEERFVRTSESLNSPSALAQRPKLVIAPRSISSEIEELPKRNPNIFGDALPVDTASKDREIEELIREKQRTESTVSNGEKQEDAKHTQPSKRLNMFKPKCSTSVSITSPGFAKPKTFFPPSSAKSGLPEEYQSKVESKPPALNIWEQRKQERAKQIQ</sequence>
<dbReference type="GO" id="GO:0003723">
    <property type="term" value="F:RNA binding"/>
    <property type="evidence" value="ECO:0007669"/>
    <property type="project" value="UniProtKB-UniRule"/>
</dbReference>
<evidence type="ECO:0000256" key="3">
    <source>
        <dbReference type="SAM" id="MobiDB-lite"/>
    </source>
</evidence>
<dbReference type="Gene3D" id="3.30.70.330">
    <property type="match status" value="1"/>
</dbReference>
<evidence type="ECO:0000259" key="4">
    <source>
        <dbReference type="PROSITE" id="PS50102"/>
    </source>
</evidence>
<dbReference type="AlphaFoldDB" id="A0ABD2QHL2"/>
<dbReference type="EMBL" id="JBJKFK010000178">
    <property type="protein sequence ID" value="KAL3319028.1"/>
    <property type="molecule type" value="Genomic_DNA"/>
</dbReference>
<keyword evidence="6" id="KW-1185">Reference proteome</keyword>
<gene>
    <name evidence="5" type="primary">EIF4B</name>
    <name evidence="5" type="ORF">Ciccas_002313</name>
</gene>
<dbReference type="InterPro" id="IPR035979">
    <property type="entry name" value="RBD_domain_sf"/>
</dbReference>
<organism evidence="5 6">
    <name type="scientific">Cichlidogyrus casuarinus</name>
    <dbReference type="NCBI Taxonomy" id="1844966"/>
    <lineage>
        <taxon>Eukaryota</taxon>
        <taxon>Metazoa</taxon>
        <taxon>Spiralia</taxon>
        <taxon>Lophotrochozoa</taxon>
        <taxon>Platyhelminthes</taxon>
        <taxon>Monogenea</taxon>
        <taxon>Monopisthocotylea</taxon>
        <taxon>Dactylogyridea</taxon>
        <taxon>Ancyrocephalidae</taxon>
        <taxon>Cichlidogyrus</taxon>
    </lineage>
</organism>
<dbReference type="CDD" id="cd00590">
    <property type="entry name" value="RRM_SF"/>
    <property type="match status" value="1"/>
</dbReference>
<dbReference type="PROSITE" id="PS50102">
    <property type="entry name" value="RRM"/>
    <property type="match status" value="1"/>
</dbReference>
<proteinExistence type="predicted"/>
<feature type="domain" description="RRM" evidence="4">
    <location>
        <begin position="51"/>
        <end position="125"/>
    </location>
</feature>
<feature type="region of interest" description="Disordered" evidence="3">
    <location>
        <begin position="219"/>
        <end position="308"/>
    </location>
</feature>
<dbReference type="PANTHER" id="PTHR23236">
    <property type="entry name" value="EUKARYOTIC TRANSLATION INITIATION FACTOR 4B/4H"/>
    <property type="match status" value="1"/>
</dbReference>
<comment type="caution">
    <text evidence="5">The sequence shown here is derived from an EMBL/GenBank/DDBJ whole genome shotgun (WGS) entry which is preliminary data.</text>
</comment>
<evidence type="ECO:0000313" key="6">
    <source>
        <dbReference type="Proteomes" id="UP001626550"/>
    </source>
</evidence>
<dbReference type="Pfam" id="PF00076">
    <property type="entry name" value="RRM_1"/>
    <property type="match status" value="1"/>
</dbReference>
<dbReference type="SUPFAM" id="SSF54928">
    <property type="entry name" value="RNA-binding domain, RBD"/>
    <property type="match status" value="1"/>
</dbReference>
<feature type="compositionally biased region" description="Basic and acidic residues" evidence="3">
    <location>
        <begin position="297"/>
        <end position="308"/>
    </location>
</feature>
<reference evidence="5 6" key="1">
    <citation type="submission" date="2024-11" db="EMBL/GenBank/DDBJ databases">
        <title>Adaptive evolution of stress response genes in parasites aligns with host niche diversity.</title>
        <authorList>
            <person name="Hahn C."/>
            <person name="Resl P."/>
        </authorList>
    </citation>
    <scope>NUCLEOTIDE SEQUENCE [LARGE SCALE GENOMIC DNA]</scope>
    <source>
        <strain evidence="5">EGGRZ-B1_66</strain>
        <tissue evidence="5">Body</tissue>
    </source>
</reference>
<name>A0ABD2QHL2_9PLAT</name>
<evidence type="ECO:0000256" key="2">
    <source>
        <dbReference type="PROSITE-ProRule" id="PRU00176"/>
    </source>
</evidence>
<keyword evidence="1 2" id="KW-0694">RNA-binding</keyword>
<accession>A0ABD2QHL2</accession>
<evidence type="ECO:0000313" key="5">
    <source>
        <dbReference type="EMBL" id="KAL3319028.1"/>
    </source>
</evidence>
<protein>
    <submittedName>
        <fullName evidence="5">Eukaryotic translation initiation factor 4B</fullName>
    </submittedName>
</protein>
<dbReference type="InterPro" id="IPR000504">
    <property type="entry name" value="RRM_dom"/>
</dbReference>
<dbReference type="InterPro" id="IPR012677">
    <property type="entry name" value="Nucleotide-bd_a/b_plait_sf"/>
</dbReference>
<keyword evidence="5" id="KW-0396">Initiation factor</keyword>
<dbReference type="GO" id="GO:0003743">
    <property type="term" value="F:translation initiation factor activity"/>
    <property type="evidence" value="ECO:0007669"/>
    <property type="project" value="UniProtKB-KW"/>
</dbReference>
<keyword evidence="5" id="KW-0648">Protein biosynthesis</keyword>
<dbReference type="SMART" id="SM00360">
    <property type="entry name" value="RRM"/>
    <property type="match status" value="1"/>
</dbReference>